<evidence type="ECO:0000313" key="4">
    <source>
        <dbReference type="Proteomes" id="UP001562354"/>
    </source>
</evidence>
<feature type="domain" description="C2H2-type" evidence="2">
    <location>
        <begin position="26"/>
        <end position="48"/>
    </location>
</feature>
<comment type="caution">
    <text evidence="3">The sequence shown here is derived from an EMBL/GenBank/DDBJ whole genome shotgun (WGS) entry which is preliminary data.</text>
</comment>
<reference evidence="3 4" key="1">
    <citation type="submission" date="2024-07" db="EMBL/GenBank/DDBJ databases">
        <title>Draft sequence of the Neodothiora populina.</title>
        <authorList>
            <person name="Drown D.D."/>
            <person name="Schuette U.S."/>
            <person name="Buechlein A.B."/>
            <person name="Rusch D.R."/>
            <person name="Winton L.W."/>
            <person name="Adams G.A."/>
        </authorList>
    </citation>
    <scope>NUCLEOTIDE SEQUENCE [LARGE SCALE GENOMIC DNA]</scope>
    <source>
        <strain evidence="3 4">CPC 39397</strain>
    </source>
</reference>
<dbReference type="SMART" id="SM00355">
    <property type="entry name" value="ZnF_C2H2"/>
    <property type="match status" value="3"/>
</dbReference>
<dbReference type="Proteomes" id="UP001562354">
    <property type="component" value="Unassembled WGS sequence"/>
</dbReference>
<evidence type="ECO:0000259" key="2">
    <source>
        <dbReference type="PROSITE" id="PS00028"/>
    </source>
</evidence>
<dbReference type="InterPro" id="IPR040025">
    <property type="entry name" value="Znf622/Rei1/Reh1"/>
</dbReference>
<gene>
    <name evidence="3" type="ORF">AAFC00_002637</name>
</gene>
<feature type="compositionally biased region" description="Acidic residues" evidence="1">
    <location>
        <begin position="79"/>
        <end position="88"/>
    </location>
</feature>
<dbReference type="RefSeq" id="XP_069198485.1">
    <property type="nucleotide sequence ID" value="XM_069341979.1"/>
</dbReference>
<evidence type="ECO:0000313" key="3">
    <source>
        <dbReference type="EMBL" id="KAL1302209.1"/>
    </source>
</evidence>
<dbReference type="InterPro" id="IPR041661">
    <property type="entry name" value="ZN622/Rei1/Reh1_Znf-C2H2"/>
</dbReference>
<name>A0ABR3P856_9PEZI</name>
<proteinExistence type="predicted"/>
<dbReference type="PROSITE" id="PS00028">
    <property type="entry name" value="ZINC_FINGER_C2H2_1"/>
    <property type="match status" value="1"/>
</dbReference>
<feature type="region of interest" description="Disordered" evidence="1">
    <location>
        <begin position="78"/>
        <end position="106"/>
    </location>
</feature>
<feature type="region of interest" description="Disordered" evidence="1">
    <location>
        <begin position="275"/>
        <end position="316"/>
    </location>
</feature>
<evidence type="ECO:0000256" key="1">
    <source>
        <dbReference type="SAM" id="MobiDB-lite"/>
    </source>
</evidence>
<dbReference type="SUPFAM" id="SSF57667">
    <property type="entry name" value="beta-beta-alpha zinc fingers"/>
    <property type="match status" value="1"/>
</dbReference>
<accession>A0ABR3P856</accession>
<feature type="region of interest" description="Disordered" evidence="1">
    <location>
        <begin position="236"/>
        <end position="255"/>
    </location>
</feature>
<protein>
    <recommendedName>
        <fullName evidence="2">C2H2-type domain-containing protein</fullName>
    </recommendedName>
</protein>
<dbReference type="Pfam" id="PF12756">
    <property type="entry name" value="zf-C2H2_2"/>
    <property type="match status" value="1"/>
</dbReference>
<dbReference type="InterPro" id="IPR013087">
    <property type="entry name" value="Znf_C2H2_type"/>
</dbReference>
<sequence>MTATQSPSAGSSVTAPTEPLSAVFSCNLCSLTFQTTEQQRAHMKEPWHVYNMKRRVAALPPISLDIFERLVDALAHEEVPDEEVDQSSDESSSSSSSDEFTSEQPSLEAFPTTKCIFCDTESPTTEQSTLHMTQSHGFHIPNASQLTDLETFLGYIAAVVLQYNDCLYCGQHKHSVQGIRQHMLAKGHCRLNLDDDAELLDFWEPSSEESSSLEAAEAVHCATEMQLASGTTISSRLNSADKSPIPNRHAARQRSSLRRARALAATAGIEQALAVRSSHDQTHIDTQDPEAQRAPPSQQSLRLGARRSEMGLTGLSTQQRRALVAVEKKMLKCEMSARAHQRWTVERVANRQKWFKPDVPGRSNG</sequence>
<dbReference type="PANTHER" id="PTHR13182">
    <property type="entry name" value="ZINC FINGER PROTEIN 622"/>
    <property type="match status" value="1"/>
</dbReference>
<organism evidence="3 4">
    <name type="scientific">Neodothiora populina</name>
    <dbReference type="NCBI Taxonomy" id="2781224"/>
    <lineage>
        <taxon>Eukaryota</taxon>
        <taxon>Fungi</taxon>
        <taxon>Dikarya</taxon>
        <taxon>Ascomycota</taxon>
        <taxon>Pezizomycotina</taxon>
        <taxon>Dothideomycetes</taxon>
        <taxon>Dothideomycetidae</taxon>
        <taxon>Dothideales</taxon>
        <taxon>Dothioraceae</taxon>
        <taxon>Neodothiora</taxon>
    </lineage>
</organism>
<dbReference type="InterPro" id="IPR036236">
    <property type="entry name" value="Znf_C2H2_sf"/>
</dbReference>
<feature type="compositionally biased region" description="Basic and acidic residues" evidence="1">
    <location>
        <begin position="277"/>
        <end position="286"/>
    </location>
</feature>
<dbReference type="GeneID" id="95976339"/>
<keyword evidence="4" id="KW-1185">Reference proteome</keyword>
<feature type="compositionally biased region" description="Low complexity" evidence="1">
    <location>
        <begin position="89"/>
        <end position="106"/>
    </location>
</feature>
<dbReference type="PANTHER" id="PTHR13182:SF8">
    <property type="entry name" value="CYTOPLASMIC 60S SUBUNIT BIOGENESIS FACTOR ZNF622"/>
    <property type="match status" value="1"/>
</dbReference>
<dbReference type="EMBL" id="JBFMKM010000012">
    <property type="protein sequence ID" value="KAL1302209.1"/>
    <property type="molecule type" value="Genomic_DNA"/>
</dbReference>